<organism evidence="2 3">
    <name type="scientific">Salisediminibacterium beveridgei</name>
    <dbReference type="NCBI Taxonomy" id="632773"/>
    <lineage>
        <taxon>Bacteria</taxon>
        <taxon>Bacillati</taxon>
        <taxon>Bacillota</taxon>
        <taxon>Bacilli</taxon>
        <taxon>Bacillales</taxon>
        <taxon>Bacillaceae</taxon>
        <taxon>Salisediminibacterium</taxon>
    </lineage>
</organism>
<dbReference type="InterPro" id="IPR018672">
    <property type="entry name" value="DUF2140"/>
</dbReference>
<dbReference type="Pfam" id="PF09911">
    <property type="entry name" value="DUF2140"/>
    <property type="match status" value="1"/>
</dbReference>
<evidence type="ECO:0000256" key="1">
    <source>
        <dbReference type="SAM" id="Phobius"/>
    </source>
</evidence>
<dbReference type="RefSeq" id="WP_069364544.1">
    <property type="nucleotide sequence ID" value="NZ_CP012502.1"/>
</dbReference>
<evidence type="ECO:0000313" key="2">
    <source>
        <dbReference type="EMBL" id="AOM82456.1"/>
    </source>
</evidence>
<keyword evidence="3" id="KW-1185">Reference proteome</keyword>
<name>A0A1D7QTV8_9BACI</name>
<dbReference type="STRING" id="632773.BBEV_1087"/>
<sequence length="199" mass="23178">MGSKKINFWKWAFFSLAAILTIAGVVAWFMMRSFLTYDQETAFQPRAYQDRSGAEFEIITTKDDINLWIEQEMREEGEDDFTLYLDDAIYVETGIEAFGFRIPVDMTLSPEVTDNGNLIVREEQFRLARFELPSEQVFQLIEATADLPDWIDVLPAERSFFIDLRQASSEEGLDLRILAFDLEEEDLRFMATFTSEDEE</sequence>
<evidence type="ECO:0008006" key="4">
    <source>
        <dbReference type="Google" id="ProtNLM"/>
    </source>
</evidence>
<keyword evidence="1" id="KW-1133">Transmembrane helix</keyword>
<keyword evidence="1" id="KW-0472">Membrane</keyword>
<dbReference type="Proteomes" id="UP000094463">
    <property type="component" value="Chromosome"/>
</dbReference>
<dbReference type="EMBL" id="CP012502">
    <property type="protein sequence ID" value="AOM82456.1"/>
    <property type="molecule type" value="Genomic_DNA"/>
</dbReference>
<gene>
    <name evidence="2" type="ORF">BBEV_1087</name>
</gene>
<accession>A0A1D7QTV8</accession>
<feature type="transmembrane region" description="Helical" evidence="1">
    <location>
        <begin position="12"/>
        <end position="31"/>
    </location>
</feature>
<dbReference type="AlphaFoldDB" id="A0A1D7QTV8"/>
<keyword evidence="1" id="KW-0812">Transmembrane</keyword>
<dbReference type="OrthoDB" id="2412610at2"/>
<protein>
    <recommendedName>
        <fullName evidence="4">DUF2140 family protein</fullName>
    </recommendedName>
</protein>
<reference evidence="2 3" key="1">
    <citation type="submission" date="2015-08" db="EMBL/GenBank/DDBJ databases">
        <title>The complete genome sequence of Bacillus beveridgei MLTeJB.</title>
        <authorList>
            <person name="Hanson T.E."/>
            <person name="Mesa C."/>
            <person name="Basesman S.M."/>
            <person name="Oremland R.S."/>
        </authorList>
    </citation>
    <scope>NUCLEOTIDE SEQUENCE [LARGE SCALE GENOMIC DNA]</scope>
    <source>
        <strain evidence="2 3">MLTeJB</strain>
    </source>
</reference>
<evidence type="ECO:0000313" key="3">
    <source>
        <dbReference type="Proteomes" id="UP000094463"/>
    </source>
</evidence>
<proteinExistence type="predicted"/>
<dbReference type="KEGG" id="bbev:BBEV_1087"/>